<name>A0A1I5FIV4_9FIRM</name>
<evidence type="ECO:0000256" key="1">
    <source>
        <dbReference type="ARBA" id="ARBA00022448"/>
    </source>
</evidence>
<dbReference type="InterPro" id="IPR027417">
    <property type="entry name" value="P-loop_NTPase"/>
</dbReference>
<keyword evidence="1" id="KW-0813">Transport</keyword>
<dbReference type="CDD" id="cd03214">
    <property type="entry name" value="ABC_Iron-Siderophores_B12_Hemin"/>
    <property type="match status" value="1"/>
</dbReference>
<dbReference type="PANTHER" id="PTHR42734:SF19">
    <property type="entry name" value="IRON COMPOUNDS ABC TRANSPORTER, ATP-BINDING PROTEIN"/>
    <property type="match status" value="1"/>
</dbReference>
<proteinExistence type="predicted"/>
<dbReference type="InterPro" id="IPR003439">
    <property type="entry name" value="ABC_transporter-like_ATP-bd"/>
</dbReference>
<dbReference type="PANTHER" id="PTHR42734">
    <property type="entry name" value="METAL TRANSPORT SYSTEM ATP-BINDING PROTEIN TM_0124-RELATED"/>
    <property type="match status" value="1"/>
</dbReference>
<evidence type="ECO:0000259" key="4">
    <source>
        <dbReference type="PROSITE" id="PS50893"/>
    </source>
</evidence>
<dbReference type="SMART" id="SM00382">
    <property type="entry name" value="AAA"/>
    <property type="match status" value="1"/>
</dbReference>
<reference evidence="5 6" key="1">
    <citation type="submission" date="2016-10" db="EMBL/GenBank/DDBJ databases">
        <authorList>
            <person name="de Groot N.N."/>
        </authorList>
    </citation>
    <scope>NUCLEOTIDE SEQUENCE [LARGE SCALE GENOMIC DNA]</scope>
    <source>
        <strain evidence="5 6">DSM 1283</strain>
    </source>
</reference>
<keyword evidence="6" id="KW-1185">Reference proteome</keyword>
<sequence length="253" mass="28652">MNISNITAGYLGFSLYNINFSIEEGKISALLGLNGTGKTTIIKTISGLLKAKEGHVFIDGKDILTMNEKERGKILSYVPQRSDIVYETSVMDVVLMGVTPYLGLFQTPSMEHKVEALNCLEKLGIKELSDENYQNLSEGQKQLVLIARALLQDGTYMLLDEPDSSLDLVNKHKLMKKIRQIIKYNNKSALISMHNPEYALNYCDKILLLKRGEISEIDLEVEDMVSIEKKLIEIYGPIKILKYDDKYILYYNG</sequence>
<protein>
    <submittedName>
        <fullName evidence="5">Iron complex transport system ATP-binding protein</fullName>
    </submittedName>
</protein>
<dbReference type="PROSITE" id="PS50893">
    <property type="entry name" value="ABC_TRANSPORTER_2"/>
    <property type="match status" value="1"/>
</dbReference>
<accession>A0A1I5FIV4</accession>
<evidence type="ECO:0000313" key="5">
    <source>
        <dbReference type="EMBL" id="SFO23728.1"/>
    </source>
</evidence>
<dbReference type="EMBL" id="FOWD01000014">
    <property type="protein sequence ID" value="SFO23728.1"/>
    <property type="molecule type" value="Genomic_DNA"/>
</dbReference>
<dbReference type="InterPro" id="IPR050153">
    <property type="entry name" value="Metal_Ion_Import_ABC"/>
</dbReference>
<evidence type="ECO:0000313" key="6">
    <source>
        <dbReference type="Proteomes" id="UP000198806"/>
    </source>
</evidence>
<dbReference type="GO" id="GO:0016887">
    <property type="term" value="F:ATP hydrolysis activity"/>
    <property type="evidence" value="ECO:0007669"/>
    <property type="project" value="InterPro"/>
</dbReference>
<dbReference type="GO" id="GO:0005524">
    <property type="term" value="F:ATP binding"/>
    <property type="evidence" value="ECO:0007669"/>
    <property type="project" value="UniProtKB-KW"/>
</dbReference>
<dbReference type="OrthoDB" id="9799337at2"/>
<dbReference type="STRING" id="1527.SAMN04489757_11465"/>
<evidence type="ECO:0000256" key="3">
    <source>
        <dbReference type="ARBA" id="ARBA00022840"/>
    </source>
</evidence>
<dbReference type="AlphaFoldDB" id="A0A1I5FIV4"/>
<dbReference type="Proteomes" id="UP000198806">
    <property type="component" value="Unassembled WGS sequence"/>
</dbReference>
<feature type="domain" description="ABC transporter" evidence="4">
    <location>
        <begin position="1"/>
        <end position="236"/>
    </location>
</feature>
<evidence type="ECO:0000256" key="2">
    <source>
        <dbReference type="ARBA" id="ARBA00022741"/>
    </source>
</evidence>
<dbReference type="InterPro" id="IPR003593">
    <property type="entry name" value="AAA+_ATPase"/>
</dbReference>
<organism evidence="5 6">
    <name type="scientific">Anaerocolumna aminovalerica</name>
    <dbReference type="NCBI Taxonomy" id="1527"/>
    <lineage>
        <taxon>Bacteria</taxon>
        <taxon>Bacillati</taxon>
        <taxon>Bacillota</taxon>
        <taxon>Clostridia</taxon>
        <taxon>Lachnospirales</taxon>
        <taxon>Lachnospiraceae</taxon>
        <taxon>Anaerocolumna</taxon>
    </lineage>
</organism>
<keyword evidence="3 5" id="KW-0067">ATP-binding</keyword>
<dbReference type="Pfam" id="PF00005">
    <property type="entry name" value="ABC_tran"/>
    <property type="match status" value="1"/>
</dbReference>
<dbReference type="SUPFAM" id="SSF52540">
    <property type="entry name" value="P-loop containing nucleoside triphosphate hydrolases"/>
    <property type="match status" value="1"/>
</dbReference>
<dbReference type="Gene3D" id="3.40.50.300">
    <property type="entry name" value="P-loop containing nucleotide triphosphate hydrolases"/>
    <property type="match status" value="1"/>
</dbReference>
<gene>
    <name evidence="5" type="ORF">SAMN04489757_11465</name>
</gene>
<dbReference type="RefSeq" id="WP_091686493.1">
    <property type="nucleotide sequence ID" value="NZ_BAABFM010000048.1"/>
</dbReference>
<keyword evidence="2" id="KW-0547">Nucleotide-binding</keyword>